<accession>A0ABD3Q2H8</accession>
<proteinExistence type="predicted"/>
<dbReference type="EMBL" id="JALLAZ020000468">
    <property type="protein sequence ID" value="KAL3794463.1"/>
    <property type="molecule type" value="Genomic_DNA"/>
</dbReference>
<reference evidence="1 2" key="1">
    <citation type="submission" date="2024-10" db="EMBL/GenBank/DDBJ databases">
        <title>Updated reference genomes for cyclostephanoid diatoms.</title>
        <authorList>
            <person name="Roberts W.R."/>
            <person name="Alverson A.J."/>
        </authorList>
    </citation>
    <scope>NUCLEOTIDE SEQUENCE [LARGE SCALE GENOMIC DNA]</scope>
    <source>
        <strain evidence="1 2">AJA276-08</strain>
    </source>
</reference>
<organism evidence="1 2">
    <name type="scientific">Stephanodiscus triporus</name>
    <dbReference type="NCBI Taxonomy" id="2934178"/>
    <lineage>
        <taxon>Eukaryota</taxon>
        <taxon>Sar</taxon>
        <taxon>Stramenopiles</taxon>
        <taxon>Ochrophyta</taxon>
        <taxon>Bacillariophyta</taxon>
        <taxon>Coscinodiscophyceae</taxon>
        <taxon>Thalassiosirophycidae</taxon>
        <taxon>Stephanodiscales</taxon>
        <taxon>Stephanodiscaceae</taxon>
        <taxon>Stephanodiscus</taxon>
    </lineage>
</organism>
<sequence>MQQMKCPPGLRPLFPDAVEPSDSYSACLRRKVGNGSCIGGFTAHRVVKIDALRLTYVKVRRITFVDDSIFITRAVHGYNLEFPKGLAGRTIRRIDAGHGVIAGNIVSIAILAAVVNSVRESAENIMGLIPENWE</sequence>
<name>A0ABD3Q2H8_9STRA</name>
<gene>
    <name evidence="1" type="ORF">ACHAW5_010794</name>
</gene>
<evidence type="ECO:0000313" key="2">
    <source>
        <dbReference type="Proteomes" id="UP001530315"/>
    </source>
</evidence>
<dbReference type="AlphaFoldDB" id="A0ABD3Q2H8"/>
<protein>
    <submittedName>
        <fullName evidence="1">Uncharacterized protein</fullName>
    </submittedName>
</protein>
<keyword evidence="2" id="KW-1185">Reference proteome</keyword>
<comment type="caution">
    <text evidence="1">The sequence shown here is derived from an EMBL/GenBank/DDBJ whole genome shotgun (WGS) entry which is preliminary data.</text>
</comment>
<dbReference type="Proteomes" id="UP001530315">
    <property type="component" value="Unassembled WGS sequence"/>
</dbReference>
<evidence type="ECO:0000313" key="1">
    <source>
        <dbReference type="EMBL" id="KAL3794463.1"/>
    </source>
</evidence>